<dbReference type="AlphaFoldDB" id="A0AA91TL47"/>
<evidence type="ECO:0008006" key="4">
    <source>
        <dbReference type="Google" id="ProtNLM"/>
    </source>
</evidence>
<keyword evidence="1" id="KW-0732">Signal</keyword>
<dbReference type="EMBL" id="NMPZ01000004">
    <property type="protein sequence ID" value="OXL44829.1"/>
    <property type="molecule type" value="Genomic_DNA"/>
</dbReference>
<dbReference type="PANTHER" id="PTHR45661:SF3">
    <property type="entry name" value="IG-LIKE DOMAIN-CONTAINING PROTEIN"/>
    <property type="match status" value="1"/>
</dbReference>
<dbReference type="PANTHER" id="PTHR45661">
    <property type="entry name" value="SURFACE ANTIGEN"/>
    <property type="match status" value="1"/>
</dbReference>
<feature type="chain" id="PRO_5041672073" description="Leucine-rich repeat domain-containing protein" evidence="1">
    <location>
        <begin position="22"/>
        <end position="782"/>
    </location>
</feature>
<dbReference type="Gene3D" id="3.80.10.10">
    <property type="entry name" value="Ribonuclease Inhibitor"/>
    <property type="match status" value="3"/>
</dbReference>
<reference evidence="2 3" key="1">
    <citation type="submission" date="2017-07" db="EMBL/GenBank/DDBJ databases">
        <title>Draft genome sequence of Prevotella copri isolated from the gut of healthy adult Indian.</title>
        <authorList>
            <person name="Das B."/>
            <person name="Bag S."/>
            <person name="Ghosh T.S."/>
        </authorList>
    </citation>
    <scope>NUCLEOTIDE SEQUENCE [LARGE SCALE GENOMIC DNA]</scope>
    <source>
        <strain evidence="2 3">Indica</strain>
    </source>
</reference>
<protein>
    <recommendedName>
        <fullName evidence="4">Leucine-rich repeat domain-containing protein</fullName>
    </recommendedName>
</protein>
<evidence type="ECO:0000313" key="2">
    <source>
        <dbReference type="EMBL" id="OXL44829.1"/>
    </source>
</evidence>
<dbReference type="InterPro" id="IPR026906">
    <property type="entry name" value="LRR_5"/>
</dbReference>
<dbReference type="SUPFAM" id="SSF52058">
    <property type="entry name" value="L domain-like"/>
    <property type="match status" value="2"/>
</dbReference>
<proteinExistence type="predicted"/>
<name>A0AA91TL47_9BACT</name>
<sequence length="782" mass="86367">MSIHKLLFVGLFLLVVQAVNASDVHLSSDTLYCNLESTDVGTLKERASQISDLNVIKTMVLGGYIAQADEDFIHSLGKKYSLHNLDMTELRSTMSSQGLEGCTSLESVKYSRFWTETGHLLFEDCTNLKEVIFPDDSECSLTSFSSGTFRGCTSLETISIPASVTYLNTQVFYLCNNLKEIHCQSGVAPIATVDTYDSQFESTIIYVPTGAISNYKTTSGWCMFSNYKEDPKLSYIGKSDLKSDNVSLSNDTLYCNLTSDEVDNLRDYVLGRASDLGSIKHAVLSGYLGDSDFSFLAALASAYQLSSLDMTNLQSTYSYRFQGCSQLREVKYSRYWNSTGFLLFEDCNSIAKVEFPSNPISGGYLKLDGGTFRGCTSLEEIRIPSTVQSLGIQCFYLCSNLKTIQLDAVVPPSATEDSFGDQFSSARLIVPKGTLADYKTAAGWSLFKNIEESTEDVDLAKQEISDNVSFSDGTLYVNLPVDEMGRLRATVLNKFPDLERIHTVVVSNYMNQEDAGFLNALASAYNLSTIDFTDLKNSLGNYAFQGCRKLSKVYYSRYWSSSGWYLFCDCSSLAEVVFPSEPVDQGITSFESGTFRGCLTLEDISIPKNVTRISTQCFYLCQNLRNVTFLGSAITDLDKGAFEGCNSLETITLPSSMSLIGERCFENCPKIREIHCDAITPPQVSESAFEDIYQSATLYVPKGCRSKYAEASVWKNFSNIEENEASGILNIDAAGQTGLVSIYTLDGTPIYRGTTSVNVHQVLSKGTYIVKQGRGTKKIIVK</sequence>
<feature type="signal peptide" evidence="1">
    <location>
        <begin position="1"/>
        <end position="21"/>
    </location>
</feature>
<dbReference type="InterPro" id="IPR053139">
    <property type="entry name" value="Surface_bspA-like"/>
</dbReference>
<dbReference type="Proteomes" id="UP000215155">
    <property type="component" value="Unassembled WGS sequence"/>
</dbReference>
<organism evidence="2 3">
    <name type="scientific">Segatella copri</name>
    <dbReference type="NCBI Taxonomy" id="165179"/>
    <lineage>
        <taxon>Bacteria</taxon>
        <taxon>Pseudomonadati</taxon>
        <taxon>Bacteroidota</taxon>
        <taxon>Bacteroidia</taxon>
        <taxon>Bacteroidales</taxon>
        <taxon>Prevotellaceae</taxon>
        <taxon>Segatella</taxon>
    </lineage>
</organism>
<evidence type="ECO:0000313" key="3">
    <source>
        <dbReference type="Proteomes" id="UP000215155"/>
    </source>
</evidence>
<evidence type="ECO:0000256" key="1">
    <source>
        <dbReference type="SAM" id="SignalP"/>
    </source>
</evidence>
<dbReference type="InterPro" id="IPR032675">
    <property type="entry name" value="LRR_dom_sf"/>
</dbReference>
<accession>A0AA91TL47</accession>
<dbReference type="RefSeq" id="WP_089543171.1">
    <property type="nucleotide sequence ID" value="NZ_NMPZ01000004.1"/>
</dbReference>
<gene>
    <name evidence="2" type="ORF">CFT61_03940</name>
</gene>
<comment type="caution">
    <text evidence="2">The sequence shown here is derived from an EMBL/GenBank/DDBJ whole genome shotgun (WGS) entry which is preliminary data.</text>
</comment>
<dbReference type="Pfam" id="PF13306">
    <property type="entry name" value="LRR_5"/>
    <property type="match status" value="3"/>
</dbReference>
<dbReference type="Gene3D" id="3.40.50.12480">
    <property type="match status" value="1"/>
</dbReference>